<dbReference type="Gene3D" id="1.20.5.3310">
    <property type="match status" value="1"/>
</dbReference>
<gene>
    <name evidence="10" type="ordered locus">Sfum_0694</name>
</gene>
<dbReference type="Pfam" id="PF02416">
    <property type="entry name" value="TatA_B_E"/>
    <property type="match status" value="1"/>
</dbReference>
<dbReference type="PANTHER" id="PTHR42982">
    <property type="entry name" value="SEC-INDEPENDENT PROTEIN TRANSLOCASE PROTEIN TATA"/>
    <property type="match status" value="1"/>
</dbReference>
<organism evidence="10 11">
    <name type="scientific">Syntrophobacter fumaroxidans (strain DSM 10017 / MPOB)</name>
    <dbReference type="NCBI Taxonomy" id="335543"/>
    <lineage>
        <taxon>Bacteria</taxon>
        <taxon>Pseudomonadati</taxon>
        <taxon>Thermodesulfobacteriota</taxon>
        <taxon>Syntrophobacteria</taxon>
        <taxon>Syntrophobacterales</taxon>
        <taxon>Syntrophobacteraceae</taxon>
        <taxon>Syntrophobacter</taxon>
    </lineage>
</organism>
<comment type="subcellular location">
    <subcellularLocation>
        <location evidence="1">Membrane</location>
        <topology evidence="1">Single-pass membrane protein</topology>
    </subcellularLocation>
</comment>
<dbReference type="PANTHER" id="PTHR42982:SF1">
    <property type="entry name" value="SEC-INDEPENDENT PROTEIN TRANSLOCASE PROTEIN TATA"/>
    <property type="match status" value="1"/>
</dbReference>
<dbReference type="KEGG" id="sfu:Sfum_0694"/>
<dbReference type="InParanoid" id="A0LG41"/>
<dbReference type="OrthoDB" id="9813726at2"/>
<dbReference type="GO" id="GO:0015031">
    <property type="term" value="P:protein transport"/>
    <property type="evidence" value="ECO:0007669"/>
    <property type="project" value="UniProtKB-KW"/>
</dbReference>
<evidence type="ECO:0000313" key="11">
    <source>
        <dbReference type="Proteomes" id="UP000001784"/>
    </source>
</evidence>
<evidence type="ECO:0000256" key="5">
    <source>
        <dbReference type="ARBA" id="ARBA00022989"/>
    </source>
</evidence>
<keyword evidence="3 9" id="KW-0812">Transmembrane</keyword>
<reference evidence="10 11" key="1">
    <citation type="submission" date="2006-10" db="EMBL/GenBank/DDBJ databases">
        <title>Complete sequence of Syntrophobacter fumaroxidans MPOB.</title>
        <authorList>
            <consortium name="US DOE Joint Genome Institute"/>
            <person name="Copeland A."/>
            <person name="Lucas S."/>
            <person name="Lapidus A."/>
            <person name="Barry K."/>
            <person name="Detter J.C."/>
            <person name="Glavina del Rio T."/>
            <person name="Hammon N."/>
            <person name="Israni S."/>
            <person name="Pitluck S."/>
            <person name="Goltsman E.G."/>
            <person name="Martinez M."/>
            <person name="Schmutz J."/>
            <person name="Larimer F."/>
            <person name="Land M."/>
            <person name="Hauser L."/>
            <person name="Kyrpides N."/>
            <person name="Kim E."/>
            <person name="Boone D.R."/>
            <person name="Brockman F."/>
            <person name="Culley D."/>
            <person name="Ferry J."/>
            <person name="Gunsalus R."/>
            <person name="McInerney M.J."/>
            <person name="Morrison M."/>
            <person name="Plugge C."/>
            <person name="Rohlin L."/>
            <person name="Scholten J."/>
            <person name="Sieber J."/>
            <person name="Stams A.J.M."/>
            <person name="Worm P."/>
            <person name="Henstra A.M."/>
            <person name="Richardson P."/>
        </authorList>
    </citation>
    <scope>NUCLEOTIDE SEQUENCE [LARGE SCALE GENOMIC DNA]</scope>
    <source>
        <strain evidence="11">DSM 10017 / MPOB</strain>
    </source>
</reference>
<dbReference type="AlphaFoldDB" id="A0LG41"/>
<keyword evidence="2" id="KW-0813">Transport</keyword>
<dbReference type="RefSeq" id="WP_011697566.1">
    <property type="nucleotide sequence ID" value="NC_008554.1"/>
</dbReference>
<evidence type="ECO:0000256" key="6">
    <source>
        <dbReference type="ARBA" id="ARBA00023010"/>
    </source>
</evidence>
<evidence type="ECO:0000256" key="9">
    <source>
        <dbReference type="SAM" id="Phobius"/>
    </source>
</evidence>
<keyword evidence="11" id="KW-1185">Reference proteome</keyword>
<evidence type="ECO:0000256" key="7">
    <source>
        <dbReference type="ARBA" id="ARBA00023136"/>
    </source>
</evidence>
<dbReference type="HOGENOM" id="CLU_086034_4_3_7"/>
<protein>
    <submittedName>
        <fullName evidence="10">Sec-independent translocation protein mttA/Hcf106</fullName>
    </submittedName>
</protein>
<name>A0LG41_SYNFM</name>
<keyword evidence="7 9" id="KW-0472">Membrane</keyword>
<evidence type="ECO:0000256" key="4">
    <source>
        <dbReference type="ARBA" id="ARBA00022927"/>
    </source>
</evidence>
<proteinExistence type="predicted"/>
<accession>A0LG41</accession>
<evidence type="ECO:0000256" key="3">
    <source>
        <dbReference type="ARBA" id="ARBA00022692"/>
    </source>
</evidence>
<feature type="transmembrane region" description="Helical" evidence="9">
    <location>
        <begin position="6"/>
        <end position="22"/>
    </location>
</feature>
<dbReference type="STRING" id="335543.Sfum_0694"/>
<dbReference type="Proteomes" id="UP000001784">
    <property type="component" value="Chromosome"/>
</dbReference>
<keyword evidence="4" id="KW-0653">Protein transport</keyword>
<keyword evidence="6" id="KW-0811">Translocation</keyword>
<feature type="region of interest" description="Disordered" evidence="8">
    <location>
        <begin position="43"/>
        <end position="82"/>
    </location>
</feature>
<feature type="compositionally biased region" description="Polar residues" evidence="8">
    <location>
        <begin position="55"/>
        <end position="65"/>
    </location>
</feature>
<evidence type="ECO:0000256" key="2">
    <source>
        <dbReference type="ARBA" id="ARBA00022448"/>
    </source>
</evidence>
<evidence type="ECO:0000313" key="10">
    <source>
        <dbReference type="EMBL" id="ABK16393.1"/>
    </source>
</evidence>
<evidence type="ECO:0000256" key="8">
    <source>
        <dbReference type="SAM" id="MobiDB-lite"/>
    </source>
</evidence>
<evidence type="ECO:0000256" key="1">
    <source>
        <dbReference type="ARBA" id="ARBA00004167"/>
    </source>
</evidence>
<sequence>MFGLGPLELLLILILVLFFYGGKKLPSIGEGLGRCITEFRKSIRSQPVPEPGKESASSPDLSRTGGSLPPGTGRQGEERAEK</sequence>
<keyword evidence="5 9" id="KW-1133">Transmembrane helix</keyword>
<dbReference type="GO" id="GO:0016020">
    <property type="term" value="C:membrane"/>
    <property type="evidence" value="ECO:0007669"/>
    <property type="project" value="UniProtKB-ARBA"/>
</dbReference>
<dbReference type="EMBL" id="CP000478">
    <property type="protein sequence ID" value="ABK16393.1"/>
    <property type="molecule type" value="Genomic_DNA"/>
</dbReference>
<dbReference type="InterPro" id="IPR003369">
    <property type="entry name" value="TatA/B/E"/>
</dbReference>